<keyword evidence="6 7" id="KW-0472">Membrane</keyword>
<protein>
    <submittedName>
        <fullName evidence="9">Trimeric intracellular cation channel family protein</fullName>
    </submittedName>
</protein>
<keyword evidence="5 7" id="KW-1133">Transmembrane helix</keyword>
<dbReference type="GO" id="GO:0005886">
    <property type="term" value="C:plasma membrane"/>
    <property type="evidence" value="ECO:0007669"/>
    <property type="project" value="UniProtKB-SubCell"/>
</dbReference>
<accession>A0A968L003</accession>
<gene>
    <name evidence="9" type="ORF">HCT48_06355</name>
</gene>
<evidence type="ECO:0000259" key="8">
    <source>
        <dbReference type="Pfam" id="PF03458"/>
    </source>
</evidence>
<comment type="similarity">
    <text evidence="2">Belongs to the UPF0126 family.</text>
</comment>
<keyword evidence="10" id="KW-1185">Reference proteome</keyword>
<dbReference type="Proteomes" id="UP000778951">
    <property type="component" value="Unassembled WGS sequence"/>
</dbReference>
<feature type="transmembrane region" description="Helical" evidence="7">
    <location>
        <begin position="120"/>
        <end position="141"/>
    </location>
</feature>
<comment type="subcellular location">
    <subcellularLocation>
        <location evidence="1">Cell membrane</location>
        <topology evidence="1">Multi-pass membrane protein</topology>
    </subcellularLocation>
</comment>
<evidence type="ECO:0000313" key="10">
    <source>
        <dbReference type="Proteomes" id="UP000778951"/>
    </source>
</evidence>
<organism evidence="9 10">
    <name type="scientific">Entomospira culicis</name>
    <dbReference type="NCBI Taxonomy" id="2719989"/>
    <lineage>
        <taxon>Bacteria</taxon>
        <taxon>Pseudomonadati</taxon>
        <taxon>Spirochaetota</taxon>
        <taxon>Spirochaetia</taxon>
        <taxon>Spirochaetales</taxon>
        <taxon>Spirochaetaceae</taxon>
        <taxon>Entomospira</taxon>
    </lineage>
</organism>
<dbReference type="PANTHER" id="PTHR30506">
    <property type="entry name" value="INNER MEMBRANE PROTEIN"/>
    <property type="match status" value="1"/>
</dbReference>
<keyword evidence="3" id="KW-1003">Cell membrane</keyword>
<comment type="caution">
    <text evidence="9">The sequence shown here is derived from an EMBL/GenBank/DDBJ whole genome shotgun (WGS) entry which is preliminary data.</text>
</comment>
<evidence type="ECO:0000313" key="9">
    <source>
        <dbReference type="EMBL" id="NIZ69831.1"/>
    </source>
</evidence>
<feature type="transmembrane region" description="Helical" evidence="7">
    <location>
        <begin position="94"/>
        <end position="114"/>
    </location>
</feature>
<feature type="transmembrane region" description="Helical" evidence="7">
    <location>
        <begin position="177"/>
        <end position="196"/>
    </location>
</feature>
<evidence type="ECO:0000256" key="7">
    <source>
        <dbReference type="SAM" id="Phobius"/>
    </source>
</evidence>
<feature type="transmembrane region" description="Helical" evidence="7">
    <location>
        <begin position="66"/>
        <end position="82"/>
    </location>
</feature>
<dbReference type="Pfam" id="PF03458">
    <property type="entry name" value="Gly_transporter"/>
    <property type="match status" value="2"/>
</dbReference>
<keyword evidence="4 7" id="KW-0812">Transmembrane</keyword>
<evidence type="ECO:0000256" key="6">
    <source>
        <dbReference type="ARBA" id="ARBA00023136"/>
    </source>
</evidence>
<feature type="domain" description="Glycine transporter" evidence="8">
    <location>
        <begin position="96"/>
        <end position="169"/>
    </location>
</feature>
<evidence type="ECO:0000256" key="1">
    <source>
        <dbReference type="ARBA" id="ARBA00004651"/>
    </source>
</evidence>
<proteinExistence type="inferred from homology"/>
<dbReference type="EMBL" id="JAATLM010000001">
    <property type="protein sequence ID" value="NIZ69831.1"/>
    <property type="molecule type" value="Genomic_DNA"/>
</dbReference>
<name>A0A968L003_9SPIO</name>
<feature type="transmembrane region" description="Helical" evidence="7">
    <location>
        <begin position="153"/>
        <end position="171"/>
    </location>
</feature>
<evidence type="ECO:0000256" key="3">
    <source>
        <dbReference type="ARBA" id="ARBA00022475"/>
    </source>
</evidence>
<dbReference type="PANTHER" id="PTHR30506:SF3">
    <property type="entry name" value="UPF0126 INNER MEMBRANE PROTEIN YADS-RELATED"/>
    <property type="match status" value="1"/>
</dbReference>
<feature type="domain" description="Glycine transporter" evidence="8">
    <location>
        <begin position="9"/>
        <end position="83"/>
    </location>
</feature>
<evidence type="ECO:0000256" key="2">
    <source>
        <dbReference type="ARBA" id="ARBA00008193"/>
    </source>
</evidence>
<reference evidence="9" key="1">
    <citation type="submission" date="2020-03" db="EMBL/GenBank/DDBJ databases">
        <title>Spirochaetal bacteria isolated from arthropods constitute a novel genus Entomospira genus novum within the order Spirochaetales.</title>
        <authorList>
            <person name="Grana-Miraglia L."/>
            <person name="Sikutova S."/>
            <person name="Fingerle V."/>
            <person name="Sing A."/>
            <person name="Castillo-Ramirez S."/>
            <person name="Margos G."/>
            <person name="Rudolf I."/>
        </authorList>
    </citation>
    <scope>NUCLEOTIDE SEQUENCE</scope>
    <source>
        <strain evidence="9">BR149</strain>
    </source>
</reference>
<evidence type="ECO:0000256" key="5">
    <source>
        <dbReference type="ARBA" id="ARBA00022989"/>
    </source>
</evidence>
<feature type="transmembrane region" description="Helical" evidence="7">
    <location>
        <begin position="33"/>
        <end position="54"/>
    </location>
</feature>
<evidence type="ECO:0000256" key="4">
    <source>
        <dbReference type="ARBA" id="ARBA00022692"/>
    </source>
</evidence>
<dbReference type="AlphaFoldDB" id="A0A968L003"/>
<feature type="transmembrane region" description="Helical" evidence="7">
    <location>
        <begin position="6"/>
        <end position="26"/>
    </location>
</feature>
<sequence>MMVVLFLDILDMAGSLAFALSGALAGKKKKMDGFGIIFLASVTTFGGGLTRDLLLHSKPVAIFESPRYLIIAIVAGLVVRYFDHQKVEKQSLMIALFDASGLAVFTAFGTMRAIEVGAPMHGALLMGMITGCVGGIIRDILRDEPPLILYGDFYARASLLGSLLLYFLYVYLALPSVVAIVSCVILVFVLRLYVILKNPHYQERVRQHLRPFRIKKDRRKDR</sequence>
<dbReference type="InterPro" id="IPR005115">
    <property type="entry name" value="Gly_transporter"/>
</dbReference>